<evidence type="ECO:0000313" key="3">
    <source>
        <dbReference type="Proteomes" id="UP001431209"/>
    </source>
</evidence>
<evidence type="ECO:0000256" key="1">
    <source>
        <dbReference type="SAM" id="MobiDB-lite"/>
    </source>
</evidence>
<keyword evidence="3" id="KW-1185">Reference proteome</keyword>
<evidence type="ECO:0000313" key="2">
    <source>
        <dbReference type="EMBL" id="KAL0488645.1"/>
    </source>
</evidence>
<feature type="compositionally biased region" description="Polar residues" evidence="1">
    <location>
        <begin position="90"/>
        <end position="99"/>
    </location>
</feature>
<feature type="region of interest" description="Disordered" evidence="1">
    <location>
        <begin position="79"/>
        <end position="99"/>
    </location>
</feature>
<reference evidence="2 3" key="1">
    <citation type="submission" date="2024-03" db="EMBL/GenBank/DDBJ databases">
        <title>The Acrasis kona genome and developmental transcriptomes reveal deep origins of eukaryotic multicellular pathways.</title>
        <authorList>
            <person name="Sheikh S."/>
            <person name="Fu C.-J."/>
            <person name="Brown M.W."/>
            <person name="Baldauf S.L."/>
        </authorList>
    </citation>
    <scope>NUCLEOTIDE SEQUENCE [LARGE SCALE GENOMIC DNA]</scope>
    <source>
        <strain evidence="2 3">ATCC MYA-3509</strain>
    </source>
</reference>
<name>A0AAW2ZGU4_9EUKA</name>
<dbReference type="EMBL" id="JAOPGA020001458">
    <property type="protein sequence ID" value="KAL0488645.1"/>
    <property type="molecule type" value="Genomic_DNA"/>
</dbReference>
<dbReference type="Proteomes" id="UP001431209">
    <property type="component" value="Unassembled WGS sequence"/>
</dbReference>
<accession>A0AAW2ZGU4</accession>
<protein>
    <submittedName>
        <fullName evidence="2">Uncharacterized protein</fullName>
    </submittedName>
</protein>
<gene>
    <name evidence="2" type="ORF">AKO1_015687</name>
</gene>
<dbReference type="AlphaFoldDB" id="A0AAW2ZGU4"/>
<proteinExistence type="predicted"/>
<comment type="caution">
    <text evidence="2">The sequence shown here is derived from an EMBL/GenBank/DDBJ whole genome shotgun (WGS) entry which is preliminary data.</text>
</comment>
<sequence length="99" mass="10998">MNRVLGFSTCCSWIKVEKPSIQTELGLGFCSWAKKLRGSSKQVLTICSGMKRLGSHRNNPSKHRQTLDANSLLEDGKLFKNEKDGKSFKPSIQTEPSLG</sequence>
<organism evidence="2 3">
    <name type="scientific">Acrasis kona</name>
    <dbReference type="NCBI Taxonomy" id="1008807"/>
    <lineage>
        <taxon>Eukaryota</taxon>
        <taxon>Discoba</taxon>
        <taxon>Heterolobosea</taxon>
        <taxon>Tetramitia</taxon>
        <taxon>Eutetramitia</taxon>
        <taxon>Acrasidae</taxon>
        <taxon>Acrasis</taxon>
    </lineage>
</organism>